<evidence type="ECO:0000256" key="3">
    <source>
        <dbReference type="SAM" id="MobiDB-lite"/>
    </source>
</evidence>
<accession>A0AAR5PDC4</accession>
<evidence type="ECO:0000256" key="1">
    <source>
        <dbReference type="ARBA" id="ARBA00023127"/>
    </source>
</evidence>
<feature type="region of interest" description="Disordered" evidence="3">
    <location>
        <begin position="1"/>
        <end position="55"/>
    </location>
</feature>
<dbReference type="EnsemblMetazoa" id="XM_019903328.1">
    <property type="protein sequence ID" value="XP_019758887.1"/>
    <property type="gene ID" value="LOC109536882"/>
</dbReference>
<protein>
    <recommendedName>
        <fullName evidence="4">Cyclin-like domain-containing protein</fullName>
    </recommendedName>
</protein>
<feature type="compositionally biased region" description="Basic and acidic residues" evidence="3">
    <location>
        <begin position="216"/>
        <end position="229"/>
    </location>
</feature>
<feature type="domain" description="Cyclin-like" evidence="4">
    <location>
        <begin position="465"/>
        <end position="550"/>
    </location>
</feature>
<reference evidence="5" key="2">
    <citation type="submission" date="2024-08" db="UniProtKB">
        <authorList>
            <consortium name="EnsemblMetazoa"/>
        </authorList>
    </citation>
    <scope>IDENTIFICATION</scope>
</reference>
<dbReference type="AlphaFoldDB" id="A0AAR5PDC4"/>
<organism evidence="5 6">
    <name type="scientific">Dendroctonus ponderosae</name>
    <name type="common">Mountain pine beetle</name>
    <dbReference type="NCBI Taxonomy" id="77166"/>
    <lineage>
        <taxon>Eukaryota</taxon>
        <taxon>Metazoa</taxon>
        <taxon>Ecdysozoa</taxon>
        <taxon>Arthropoda</taxon>
        <taxon>Hexapoda</taxon>
        <taxon>Insecta</taxon>
        <taxon>Pterygota</taxon>
        <taxon>Neoptera</taxon>
        <taxon>Endopterygota</taxon>
        <taxon>Coleoptera</taxon>
        <taxon>Polyphaga</taxon>
        <taxon>Cucujiformia</taxon>
        <taxon>Curculionidae</taxon>
        <taxon>Scolytinae</taxon>
        <taxon>Dendroctonus</taxon>
    </lineage>
</organism>
<dbReference type="InterPro" id="IPR004367">
    <property type="entry name" value="Cyclin_C-dom"/>
</dbReference>
<keyword evidence="1 2" id="KW-0195">Cyclin</keyword>
<dbReference type="SUPFAM" id="SSF47954">
    <property type="entry name" value="Cyclin-like"/>
    <property type="match status" value="2"/>
</dbReference>
<evidence type="ECO:0000259" key="4">
    <source>
        <dbReference type="SMART" id="SM00385"/>
    </source>
</evidence>
<dbReference type="InterPro" id="IPR039361">
    <property type="entry name" value="Cyclin"/>
</dbReference>
<comment type="similarity">
    <text evidence="2">Belongs to the cyclin family.</text>
</comment>
<dbReference type="SMART" id="SM00385">
    <property type="entry name" value="CYCLIN"/>
    <property type="match status" value="1"/>
</dbReference>
<feature type="compositionally biased region" description="Basic and acidic residues" evidence="3">
    <location>
        <begin position="94"/>
        <end position="103"/>
    </location>
</feature>
<name>A0AAR5PDC4_DENPD</name>
<dbReference type="PANTHER" id="PTHR10177">
    <property type="entry name" value="CYCLINS"/>
    <property type="match status" value="1"/>
</dbReference>
<feature type="compositionally biased region" description="Low complexity" evidence="3">
    <location>
        <begin position="249"/>
        <end position="273"/>
    </location>
</feature>
<dbReference type="Pfam" id="PF02984">
    <property type="entry name" value="Cyclin_C"/>
    <property type="match status" value="1"/>
</dbReference>
<dbReference type="InterPro" id="IPR036915">
    <property type="entry name" value="Cyclin-like_sf"/>
</dbReference>
<dbReference type="Pfam" id="PF00134">
    <property type="entry name" value="Cyclin_N"/>
    <property type="match status" value="1"/>
</dbReference>
<reference evidence="6" key="1">
    <citation type="journal article" date="2013" name="Genome Biol.">
        <title>Draft genome of the mountain pine beetle, Dendroctonus ponderosae Hopkins, a major forest pest.</title>
        <authorList>
            <person name="Keeling C.I."/>
            <person name="Yuen M.M."/>
            <person name="Liao N.Y."/>
            <person name="Docking T.R."/>
            <person name="Chan S.K."/>
            <person name="Taylor G.A."/>
            <person name="Palmquist D.L."/>
            <person name="Jackman S.D."/>
            <person name="Nguyen A."/>
            <person name="Li M."/>
            <person name="Henderson H."/>
            <person name="Janes J.K."/>
            <person name="Zhao Y."/>
            <person name="Pandoh P."/>
            <person name="Moore R."/>
            <person name="Sperling F.A."/>
            <person name="Huber D.P."/>
            <person name="Birol I."/>
            <person name="Jones S.J."/>
            <person name="Bohlmann J."/>
        </authorList>
    </citation>
    <scope>NUCLEOTIDE SEQUENCE</scope>
</reference>
<dbReference type="Gene3D" id="1.10.472.10">
    <property type="entry name" value="Cyclin-like"/>
    <property type="match status" value="2"/>
</dbReference>
<feature type="compositionally biased region" description="Polar residues" evidence="3">
    <location>
        <begin position="1"/>
        <end position="10"/>
    </location>
</feature>
<sequence>MRKSTSASSFDHQKDNFVPCRCPGNPKLALGSARPPLATIQEEAPQKQNLTTNYHKKINQEMEEKSKRATISPILPARRTHVLSKAPEMASSSRRKESHKETQRPVSQPIFIPWAESTSVTQKVQSSISRIHPVIHSVALSVSSGSKFSTADTVLQENKENRSQAGFPKRPDRHLMDSKEPSCRRGCDQRASISSISQVEAPRSSALKTSTIDMRGGAKEKQRTFERSQLKTSQTTVSKLKPPVRADLSASTTSSSSSGYISMKSTKSSSTLKPDGKVLQVAELDSQKFKTLTQKTISFSCPSYSCSSKIPTKSSECLTVCETQKSKSPWEAVSLAAQMGKVTLIRDTSLICENDMPFVPMEQFMQNLDEGKGQSIKTVPVSPYSLNWIPRRSNVSELEKNYVPKPAVKTTLARNKKQRTLPLMYTPDYDEVIIFYCFQLRTCFLANRELVNAHMNKRVRGCVIEWILKVSNYITPEVDSVFYMSVRLFDFAVISLKLNSKLYQLAAIAAIWISAKYLADIKIEVPKLCSFCEIKFSKQEILSMEKKLLKSTHFCLSMVDPLDFLNYYLKLSNLDEDKVLRYGASFVMECSTMFDLYAYTEPTFLVAASLYLAYRVIKQSNVISINFIWYEKVDLETYANDVLKARVLHAIKHQREPAQIYSSAKKLFVAKHFV</sequence>
<feature type="compositionally biased region" description="Basic and acidic residues" evidence="3">
    <location>
        <begin position="169"/>
        <end position="188"/>
    </location>
</feature>
<keyword evidence="6" id="KW-1185">Reference proteome</keyword>
<dbReference type="Proteomes" id="UP000019118">
    <property type="component" value="Unassembled WGS sequence"/>
</dbReference>
<evidence type="ECO:0000256" key="2">
    <source>
        <dbReference type="RuleBase" id="RU000383"/>
    </source>
</evidence>
<evidence type="ECO:0000313" key="5">
    <source>
        <dbReference type="EnsemblMetazoa" id="XP_019758887.1"/>
    </source>
</evidence>
<proteinExistence type="inferred from homology"/>
<evidence type="ECO:0000313" key="6">
    <source>
        <dbReference type="Proteomes" id="UP000019118"/>
    </source>
</evidence>
<dbReference type="GeneID" id="109536882"/>
<feature type="region of interest" description="Disordered" evidence="3">
    <location>
        <begin position="81"/>
        <end position="106"/>
    </location>
</feature>
<dbReference type="InterPro" id="IPR006671">
    <property type="entry name" value="Cyclin_N"/>
</dbReference>
<dbReference type="KEGG" id="dpa:109536882"/>
<feature type="region of interest" description="Disordered" evidence="3">
    <location>
        <begin position="157"/>
        <end position="273"/>
    </location>
</feature>
<dbReference type="InterPro" id="IPR013763">
    <property type="entry name" value="Cyclin-like_dom"/>
</dbReference>